<proteinExistence type="predicted"/>
<protein>
    <recommendedName>
        <fullName evidence="2">Clp R domain-containing protein</fullName>
    </recommendedName>
</protein>
<reference evidence="4" key="1">
    <citation type="journal article" date="2019" name="Int. J. Syst. Evol. Microbiol.">
        <title>The Global Catalogue of Microorganisms (GCM) 10K type strain sequencing project: providing services to taxonomists for standard genome sequencing and annotation.</title>
        <authorList>
            <consortium name="The Broad Institute Genomics Platform"/>
            <consortium name="The Broad Institute Genome Sequencing Center for Infectious Disease"/>
            <person name="Wu L."/>
            <person name="Ma J."/>
        </authorList>
    </citation>
    <scope>NUCLEOTIDE SEQUENCE [LARGE SCALE GENOMIC DNA]</scope>
    <source>
        <strain evidence="4">JCM 12696</strain>
    </source>
</reference>
<dbReference type="InterPro" id="IPR036628">
    <property type="entry name" value="Clp_N_dom_sf"/>
</dbReference>
<evidence type="ECO:0000259" key="2">
    <source>
        <dbReference type="Pfam" id="PF02861"/>
    </source>
</evidence>
<accession>A0ABP4FME7</accession>
<keyword evidence="4" id="KW-1185">Reference proteome</keyword>
<dbReference type="SUPFAM" id="SSF81923">
    <property type="entry name" value="Double Clp-N motif"/>
    <property type="match status" value="1"/>
</dbReference>
<organism evidence="3 4">
    <name type="scientific">Streptomyces hebeiensis</name>
    <dbReference type="NCBI Taxonomy" id="229486"/>
    <lineage>
        <taxon>Bacteria</taxon>
        <taxon>Bacillati</taxon>
        <taxon>Actinomycetota</taxon>
        <taxon>Actinomycetes</taxon>
        <taxon>Kitasatosporales</taxon>
        <taxon>Streptomycetaceae</taxon>
        <taxon>Streptomyces</taxon>
    </lineage>
</organism>
<evidence type="ECO:0000313" key="3">
    <source>
        <dbReference type="EMBL" id="GAA1178096.1"/>
    </source>
</evidence>
<feature type="region of interest" description="Disordered" evidence="1">
    <location>
        <begin position="77"/>
        <end position="98"/>
    </location>
</feature>
<dbReference type="Proteomes" id="UP001501371">
    <property type="component" value="Unassembled WGS sequence"/>
</dbReference>
<dbReference type="EMBL" id="BAAAKV010000034">
    <property type="protein sequence ID" value="GAA1178096.1"/>
    <property type="molecule type" value="Genomic_DNA"/>
</dbReference>
<feature type="domain" description="Clp R" evidence="2">
    <location>
        <begin position="331"/>
        <end position="388"/>
    </location>
</feature>
<dbReference type="RefSeq" id="WP_344278120.1">
    <property type="nucleotide sequence ID" value="NZ_BAAAKV010000034.1"/>
</dbReference>
<dbReference type="Gene3D" id="1.10.1780.10">
    <property type="entry name" value="Clp, N-terminal domain"/>
    <property type="match status" value="2"/>
</dbReference>
<name>A0ABP4FME7_9ACTN</name>
<evidence type="ECO:0000313" key="4">
    <source>
        <dbReference type="Proteomes" id="UP001501371"/>
    </source>
</evidence>
<gene>
    <name evidence="3" type="ORF">GCM10009654_39230</name>
</gene>
<comment type="caution">
    <text evidence="3">The sequence shown here is derived from an EMBL/GenBank/DDBJ whole genome shotgun (WGS) entry which is preliminary data.</text>
</comment>
<sequence>MMDTDAPETPVLATEFEDDVIALLAETLRRAVKRERRTVGTEDLLSELVMGDSEAGEALTPGMRAAGALSGLIAGRSDAPWAHDDEGNPDGPAAEPSDEAEAVAVWREARWRVAHGGRGLSPAEDGAWPEPTGALRQSLLRALALARREGTPSVRCRHVARALVETAGTRAAEALALRRISTATASAALDALDARVADEPAPPSRALALLVHAGTLGKEGRSGWLMRAVLSWTAGMDGTVLTAVSLEARRRAVRCGRAAAEPVDLLLALPALDRALSVAGRSLPADVASAHDAARLLGAYGARPDSLARRTVMATAAFGPVPADSERPVSPHTEQIVARGRLLAAEQGDDSSFGTVHVLAALLDDEGGEAAALLREEGVDVAALRERLPRRPGA</sequence>
<dbReference type="Pfam" id="PF02861">
    <property type="entry name" value="Clp_N"/>
    <property type="match status" value="1"/>
</dbReference>
<dbReference type="InterPro" id="IPR004176">
    <property type="entry name" value="Clp_R_N"/>
</dbReference>
<evidence type="ECO:0000256" key="1">
    <source>
        <dbReference type="SAM" id="MobiDB-lite"/>
    </source>
</evidence>